<name>A0A6J7WYJ9_9CAUD</name>
<reference evidence="2" key="1">
    <citation type="submission" date="2020-05" db="EMBL/GenBank/DDBJ databases">
        <authorList>
            <person name="Chiriac C."/>
            <person name="Salcher M."/>
            <person name="Ghai R."/>
            <person name="Kavagutti S V."/>
        </authorList>
    </citation>
    <scope>NUCLEOTIDE SEQUENCE</scope>
</reference>
<dbReference type="EMBL" id="LR798318">
    <property type="protein sequence ID" value="CAB5223169.1"/>
    <property type="molecule type" value="Genomic_DNA"/>
</dbReference>
<accession>A0A6J7WYJ9</accession>
<gene>
    <name evidence="2" type="ORF">UFOVP381_2</name>
</gene>
<feature type="region of interest" description="Disordered" evidence="1">
    <location>
        <begin position="481"/>
        <end position="526"/>
    </location>
</feature>
<sequence>MSDLLDRIALAESGGNINARSPTPLSSAQGLFGFTDAAFNQVKQDHPDLANVSKEQWAVDPQLQRTFADRLKQRHERVLRGQGLDVNPVNMYANWHFGEGGGPKFLRSAPDTPMESILDPVAIAANPHLQGKTQAQVMQLLSQKVGAALPNAVAQTQGNMTMNPNQPQGSALPNATAAYGNRAVDPMQLYQQLLAQQTNAAPQQLTPEQQQMLMGDRQQRASVLPLAIGASLAGDKRISALGGQLYQDATNAQGPMKMGNDGWMTADGQLIENPFTNATREESRNDRLLQLALSAAGRGKTPDPYFQPIQTANGVFAFNSRSGQMELIQGPSGQPIVGSTSDPKLQGEIAGAKKNATVTADATATEIVNAPKVITSGEYTKKLIDDLLAHPGMSQAVGKSRMFGIQNIPGTDAKDFDIRLGQLQGKQFLEAFESLKGGGAITQVEGEKATQAIARMNAAGTEKGFIEAAKEFQGIVQQGLEKARRAAERGGAPATSAQAPNTQSGGGLSAEEQRELDELRSQFGRR</sequence>
<protein>
    <submittedName>
        <fullName evidence="2">Uncharacterized protein</fullName>
    </submittedName>
</protein>
<proteinExistence type="predicted"/>
<organism evidence="2">
    <name type="scientific">uncultured Caudovirales phage</name>
    <dbReference type="NCBI Taxonomy" id="2100421"/>
    <lineage>
        <taxon>Viruses</taxon>
        <taxon>Duplodnaviria</taxon>
        <taxon>Heunggongvirae</taxon>
        <taxon>Uroviricota</taxon>
        <taxon>Caudoviricetes</taxon>
        <taxon>Peduoviridae</taxon>
        <taxon>Maltschvirus</taxon>
        <taxon>Maltschvirus maltsch</taxon>
    </lineage>
</organism>
<feature type="compositionally biased region" description="Basic and acidic residues" evidence="1">
    <location>
        <begin position="511"/>
        <end position="520"/>
    </location>
</feature>
<evidence type="ECO:0000313" key="2">
    <source>
        <dbReference type="EMBL" id="CAB5223169.1"/>
    </source>
</evidence>
<dbReference type="Gene3D" id="1.10.530.10">
    <property type="match status" value="1"/>
</dbReference>
<evidence type="ECO:0000256" key="1">
    <source>
        <dbReference type="SAM" id="MobiDB-lite"/>
    </source>
</evidence>